<dbReference type="Pfam" id="PF03372">
    <property type="entry name" value="Exo_endo_phos"/>
    <property type="match status" value="1"/>
</dbReference>
<gene>
    <name evidence="5" type="ORF">PtoMrB4_40670</name>
</gene>
<dbReference type="PANTHER" id="PTHR16320:SF23">
    <property type="entry name" value="SPHINGOMYELINASE C 1"/>
    <property type="match status" value="1"/>
</dbReference>
<name>A0A679GSB0_9GAMM</name>
<evidence type="ECO:0000256" key="3">
    <source>
        <dbReference type="SAM" id="SignalP"/>
    </source>
</evidence>
<evidence type="ECO:0000256" key="1">
    <source>
        <dbReference type="ARBA" id="ARBA00022729"/>
    </source>
</evidence>
<keyword evidence="2" id="KW-0378">Hydrolase</keyword>
<feature type="domain" description="Endonuclease/exonuclease/phosphatase" evidence="4">
    <location>
        <begin position="63"/>
        <end position="320"/>
    </location>
</feature>
<dbReference type="InterPro" id="IPR017766">
    <property type="entry name" value="Sphingomyelinase/PLipase_C"/>
</dbReference>
<accession>A0A679GSB0</accession>
<dbReference type="Gene3D" id="3.60.10.10">
    <property type="entry name" value="Endonuclease/exonuclease/phosphatase"/>
    <property type="match status" value="1"/>
</dbReference>
<dbReference type="AlphaFoldDB" id="A0A679GSB0"/>
<evidence type="ECO:0000313" key="6">
    <source>
        <dbReference type="Proteomes" id="UP000501237"/>
    </source>
</evidence>
<feature type="signal peptide" evidence="3">
    <location>
        <begin position="1"/>
        <end position="22"/>
    </location>
</feature>
<evidence type="ECO:0000313" key="5">
    <source>
        <dbReference type="EMBL" id="BCA30090.1"/>
    </source>
</evidence>
<dbReference type="EMBL" id="AP022642">
    <property type="protein sequence ID" value="BCA30090.1"/>
    <property type="molecule type" value="Genomic_DNA"/>
</dbReference>
<organism evidence="5 6">
    <name type="scientific">Metapseudomonas otitidis</name>
    <dbReference type="NCBI Taxonomy" id="319939"/>
    <lineage>
        <taxon>Bacteria</taxon>
        <taxon>Pseudomonadati</taxon>
        <taxon>Pseudomonadota</taxon>
        <taxon>Gammaproteobacteria</taxon>
        <taxon>Pseudomonadales</taxon>
        <taxon>Pseudomonadaceae</taxon>
        <taxon>Metapseudomonas</taxon>
    </lineage>
</organism>
<dbReference type="CDD" id="cd09078">
    <property type="entry name" value="nSMase"/>
    <property type="match status" value="1"/>
</dbReference>
<dbReference type="GO" id="GO:0004767">
    <property type="term" value="F:sphingomyelin phosphodiesterase activity"/>
    <property type="evidence" value="ECO:0007669"/>
    <property type="project" value="InterPro"/>
</dbReference>
<dbReference type="InterPro" id="IPR005135">
    <property type="entry name" value="Endo/exonuclease/phosphatase"/>
</dbReference>
<protein>
    <recommendedName>
        <fullName evidence="4">Endonuclease/exonuclease/phosphatase domain-containing protein</fullName>
    </recommendedName>
</protein>
<evidence type="ECO:0000256" key="2">
    <source>
        <dbReference type="ARBA" id="ARBA00022801"/>
    </source>
</evidence>
<keyword evidence="1 3" id="KW-0732">Signal</keyword>
<dbReference type="NCBIfam" id="TIGR03395">
    <property type="entry name" value="sphingomy"/>
    <property type="match status" value="1"/>
</dbReference>
<dbReference type="InterPro" id="IPR038772">
    <property type="entry name" value="Sph/SMPD2-like"/>
</dbReference>
<dbReference type="GO" id="GO:0005576">
    <property type="term" value="C:extracellular region"/>
    <property type="evidence" value="ECO:0007669"/>
    <property type="project" value="InterPro"/>
</dbReference>
<reference evidence="5 6" key="1">
    <citation type="journal article" date="2020" name="Microbiol. Resour. Announc.">
        <title>Complete genome sequence of Pseudomonas otitidis strain MrB4, isolated from Lake Biwa in Japan.</title>
        <authorList>
            <person name="Miyazaki K."/>
            <person name="Hase E."/>
            <person name="Maruya T."/>
        </authorList>
    </citation>
    <scope>NUCLEOTIDE SEQUENCE [LARGE SCALE GENOMIC DNA]</scope>
    <source>
        <strain evidence="5 6">MrB4</strain>
    </source>
</reference>
<evidence type="ECO:0000259" key="4">
    <source>
        <dbReference type="Pfam" id="PF03372"/>
    </source>
</evidence>
<dbReference type="PANTHER" id="PTHR16320">
    <property type="entry name" value="SPHINGOMYELINASE FAMILY MEMBER"/>
    <property type="match status" value="1"/>
</dbReference>
<dbReference type="SUPFAM" id="SSF56219">
    <property type="entry name" value="DNase I-like"/>
    <property type="match status" value="1"/>
</dbReference>
<dbReference type="Proteomes" id="UP000501237">
    <property type="component" value="Chromosome"/>
</dbReference>
<proteinExistence type="predicted"/>
<dbReference type="InterPro" id="IPR036691">
    <property type="entry name" value="Endo/exonu/phosph_ase_sf"/>
</dbReference>
<sequence length="516" mass="58097">MTPSARITGALLAFLAATQAQAAPDPRPDAYNLLTHNAFFLTPLPFTFSWSNQDRARLMTRADYLEERDLVIFNELFDNAASDILLSGLKDRYPHQTPVLGRSTAGWDATTGNPTANLEDGGVAIVSRWPIARRVQHLYRDACGADRLANKGFVYVKVLRGERPFHVIATHTQAADSACPDGGRAVRESQFREMRAFIDRENIPANEVLFIGGDLNVIRGSDEYPHMLAQLDLREPDSYAGASATFDTRRNGVTGYQYPYKDNGPGKAPSNPPEYLDYILVSNRHGQVSYWHNQALDIPSPRWSASDGVNTWYYQDYSDHYPVAAFTYADPLRTPQQAYKPTDNRYARVVLRSLDNGNALRTGAKATNWVTVTGNGRDDASTFSLNAWDHFASFCVRNGDYVTLESRAYPGYFLTWYEHGAGKWGYYPAAGKPSRHLRVQIDNDQGQCLKDGDQVAFIDYSGQRPLPGHDYYLKIWPDGAWKDHLFLWGNAQDGSRFRVEVAPTAVHEDWRSKLRF</sequence>
<feature type="chain" id="PRO_5025692233" description="Endonuclease/exonuclease/phosphatase domain-containing protein" evidence="3">
    <location>
        <begin position="23"/>
        <end position="516"/>
    </location>
</feature>
<dbReference type="GeneID" id="57399286"/>
<dbReference type="RefSeq" id="WP_172434331.1">
    <property type="nucleotide sequence ID" value="NZ_AP022642.1"/>
</dbReference>
<dbReference type="KEGG" id="poj:PtoMrB4_40670"/>